<name>C1E9C3_MICCC</name>
<dbReference type="STRING" id="296587.C1E9C3"/>
<dbReference type="Gene3D" id="1.10.10.10">
    <property type="entry name" value="Winged helix-like DNA-binding domain superfamily/Winged helix DNA-binding domain"/>
    <property type="match status" value="2"/>
</dbReference>
<dbReference type="InterPro" id="IPR003783">
    <property type="entry name" value="Regulatory_RecX"/>
</dbReference>
<dbReference type="AlphaFoldDB" id="C1E9C3"/>
<gene>
    <name evidence="7" type="ORF">MICPUN_54552</name>
</gene>
<comment type="subcellular location">
    <subcellularLocation>
        <location evidence="1">Cytoplasm</location>
    </subcellularLocation>
</comment>
<dbReference type="GO" id="GO:0006282">
    <property type="term" value="P:regulation of DNA repair"/>
    <property type="evidence" value="ECO:0007669"/>
    <property type="project" value="InterPro"/>
</dbReference>
<evidence type="ECO:0000256" key="1">
    <source>
        <dbReference type="ARBA" id="ARBA00004496"/>
    </source>
</evidence>
<dbReference type="InterPro" id="IPR009858">
    <property type="entry name" value="DUF1415"/>
</dbReference>
<keyword evidence="8" id="KW-1185">Reference proteome</keyword>
<dbReference type="Pfam" id="PF07209">
    <property type="entry name" value="DUF1415"/>
    <property type="match status" value="1"/>
</dbReference>
<dbReference type="RefSeq" id="XP_002503050.1">
    <property type="nucleotide sequence ID" value="XM_002503004.1"/>
</dbReference>
<dbReference type="InParanoid" id="C1E9C3"/>
<organism evidence="7 8">
    <name type="scientific">Micromonas commoda (strain RCC299 / NOUM17 / CCMP2709)</name>
    <name type="common">Picoplanktonic green alga</name>
    <dbReference type="NCBI Taxonomy" id="296587"/>
    <lineage>
        <taxon>Eukaryota</taxon>
        <taxon>Viridiplantae</taxon>
        <taxon>Chlorophyta</taxon>
        <taxon>Mamiellophyceae</taxon>
        <taxon>Mamiellales</taxon>
        <taxon>Mamiellaceae</taxon>
        <taxon>Micromonas</taxon>
    </lineage>
</organism>
<reference evidence="7 8" key="1">
    <citation type="journal article" date="2009" name="Science">
        <title>Green evolution and dynamic adaptations revealed by genomes of the marine picoeukaryotes Micromonas.</title>
        <authorList>
            <person name="Worden A.Z."/>
            <person name="Lee J.H."/>
            <person name="Mock T."/>
            <person name="Rouze P."/>
            <person name="Simmons M.P."/>
            <person name="Aerts A.L."/>
            <person name="Allen A.E."/>
            <person name="Cuvelier M.L."/>
            <person name="Derelle E."/>
            <person name="Everett M.V."/>
            <person name="Foulon E."/>
            <person name="Grimwood J."/>
            <person name="Gundlach H."/>
            <person name="Henrissat B."/>
            <person name="Napoli C."/>
            <person name="McDonald S.M."/>
            <person name="Parker M.S."/>
            <person name="Rombauts S."/>
            <person name="Salamov A."/>
            <person name="Von Dassow P."/>
            <person name="Badger J.H."/>
            <person name="Coutinho P.M."/>
            <person name="Demir E."/>
            <person name="Dubchak I."/>
            <person name="Gentemann C."/>
            <person name="Eikrem W."/>
            <person name="Gready J.E."/>
            <person name="John U."/>
            <person name="Lanier W."/>
            <person name="Lindquist E.A."/>
            <person name="Lucas S."/>
            <person name="Mayer K.F."/>
            <person name="Moreau H."/>
            <person name="Not F."/>
            <person name="Otillar R."/>
            <person name="Panaud O."/>
            <person name="Pangilinan J."/>
            <person name="Paulsen I."/>
            <person name="Piegu B."/>
            <person name="Poliakov A."/>
            <person name="Robbens S."/>
            <person name="Schmutz J."/>
            <person name="Toulza E."/>
            <person name="Wyss T."/>
            <person name="Zelensky A."/>
            <person name="Zhou K."/>
            <person name="Armbrust E.V."/>
            <person name="Bhattacharya D."/>
            <person name="Goodenough U.W."/>
            <person name="Van de Peer Y."/>
            <person name="Grigoriev I.V."/>
        </authorList>
    </citation>
    <scope>NUCLEOTIDE SEQUENCE [LARGE SCALE GENOMIC DNA]</scope>
    <source>
        <strain evidence="8">RCC299 / NOUM17</strain>
    </source>
</reference>
<dbReference type="InterPro" id="IPR053926">
    <property type="entry name" value="RecX_HTH_1st"/>
</dbReference>
<evidence type="ECO:0000259" key="6">
    <source>
        <dbReference type="Pfam" id="PF21982"/>
    </source>
</evidence>
<dbReference type="Proteomes" id="UP000002009">
    <property type="component" value="Chromosome 6"/>
</dbReference>
<evidence type="ECO:0000256" key="2">
    <source>
        <dbReference type="ARBA" id="ARBA00009695"/>
    </source>
</evidence>
<keyword evidence="4" id="KW-0963">Cytoplasm</keyword>
<feature type="domain" description="RecX first three-helical" evidence="6">
    <location>
        <begin position="151"/>
        <end position="191"/>
    </location>
</feature>
<dbReference type="GO" id="GO:0005737">
    <property type="term" value="C:cytoplasm"/>
    <property type="evidence" value="ECO:0007669"/>
    <property type="project" value="UniProtKB-SubCell"/>
</dbReference>
<dbReference type="EMBL" id="CP001327">
    <property type="protein sequence ID" value="ACO64308.1"/>
    <property type="molecule type" value="Genomic_DNA"/>
</dbReference>
<dbReference type="PANTHER" id="PTHR33602">
    <property type="entry name" value="REGULATORY PROTEIN RECX FAMILY PROTEIN"/>
    <property type="match status" value="1"/>
</dbReference>
<evidence type="ECO:0000259" key="5">
    <source>
        <dbReference type="Pfam" id="PF02631"/>
    </source>
</evidence>
<sequence length="339" mass="38460">MGEDFILFLAIVERCDAILEELDLVGYIQLATFHPHYQFEGEEVADPGSYTNRSPYPTVHLLRAVDVSRAVDAHPDTESIPVQNVEKLRTIGRERLYDTLQSLTALRVDATTETKSSNGARVARAKAAAEKAVNGDEIAKTLFETTDVDRAKSQVLRFLNYKPRTRAELRKKLIDDKLYDPAVADEALDHLQRTGVQSDVDYAEQFARMKWRTSKWAPAQIRVELKRRGIDERDAREGLTRVFGDDVNAVGESGGYVRRGTVFEVREEARAAGAESADDDKSYELFLASRKRWALSGGMAPEKRRRRLVGWLQRRGHAMSLIQRIMDSLEAEDERAKYE</sequence>
<feature type="domain" description="RecX second three-helical" evidence="5">
    <location>
        <begin position="198"/>
        <end position="239"/>
    </location>
</feature>
<evidence type="ECO:0000256" key="4">
    <source>
        <dbReference type="ARBA" id="ARBA00022490"/>
    </source>
</evidence>
<comment type="similarity">
    <text evidence="2">Belongs to the RecX family.</text>
</comment>
<evidence type="ECO:0000313" key="7">
    <source>
        <dbReference type="EMBL" id="ACO64308.1"/>
    </source>
</evidence>
<dbReference type="KEGG" id="mis:MICPUN_54552"/>
<dbReference type="Pfam" id="PF02631">
    <property type="entry name" value="RecX_HTH2"/>
    <property type="match status" value="1"/>
</dbReference>
<dbReference type="InterPro" id="IPR053924">
    <property type="entry name" value="RecX_HTH_2nd"/>
</dbReference>
<evidence type="ECO:0000256" key="3">
    <source>
        <dbReference type="ARBA" id="ARBA00018111"/>
    </source>
</evidence>
<dbReference type="Pfam" id="PF21982">
    <property type="entry name" value="RecX_HTH1"/>
    <property type="match status" value="1"/>
</dbReference>
<dbReference type="GeneID" id="8244686"/>
<accession>C1E9C3</accession>
<evidence type="ECO:0000313" key="8">
    <source>
        <dbReference type="Proteomes" id="UP000002009"/>
    </source>
</evidence>
<protein>
    <recommendedName>
        <fullName evidence="3">Regulatory protein RecX</fullName>
    </recommendedName>
</protein>
<dbReference type="InterPro" id="IPR036388">
    <property type="entry name" value="WH-like_DNA-bd_sf"/>
</dbReference>
<proteinExistence type="inferred from homology"/>
<dbReference type="HAMAP" id="MF_01114">
    <property type="entry name" value="RecX"/>
    <property type="match status" value="1"/>
</dbReference>
<dbReference type="OrthoDB" id="498804at2759"/>
<dbReference type="eggNOG" id="KOG0017">
    <property type="taxonomic scope" value="Eukaryota"/>
</dbReference>
<dbReference type="PANTHER" id="PTHR33602:SF1">
    <property type="entry name" value="REGULATORY PROTEIN RECX FAMILY PROTEIN"/>
    <property type="match status" value="1"/>
</dbReference>